<dbReference type="Proteomes" id="UP000054477">
    <property type="component" value="Unassembled WGS sequence"/>
</dbReference>
<accession>A0A0C9WXZ9</accession>
<proteinExistence type="predicted"/>
<protein>
    <submittedName>
        <fullName evidence="1">Uncharacterized protein</fullName>
    </submittedName>
</protein>
<dbReference type="AlphaFoldDB" id="A0A0C9WXZ9"/>
<organism evidence="1 2">
    <name type="scientific">Laccaria amethystina LaAM-08-1</name>
    <dbReference type="NCBI Taxonomy" id="1095629"/>
    <lineage>
        <taxon>Eukaryota</taxon>
        <taxon>Fungi</taxon>
        <taxon>Dikarya</taxon>
        <taxon>Basidiomycota</taxon>
        <taxon>Agaricomycotina</taxon>
        <taxon>Agaricomycetes</taxon>
        <taxon>Agaricomycetidae</taxon>
        <taxon>Agaricales</taxon>
        <taxon>Agaricineae</taxon>
        <taxon>Hydnangiaceae</taxon>
        <taxon>Laccaria</taxon>
    </lineage>
</organism>
<evidence type="ECO:0000313" key="1">
    <source>
        <dbReference type="EMBL" id="KIJ90276.1"/>
    </source>
</evidence>
<dbReference type="HOGENOM" id="CLU_2190187_0_0_1"/>
<gene>
    <name evidence="1" type="ORF">K443DRAFT_116820</name>
</gene>
<dbReference type="EMBL" id="KN839229">
    <property type="protein sequence ID" value="KIJ90276.1"/>
    <property type="molecule type" value="Genomic_DNA"/>
</dbReference>
<feature type="non-terminal residue" evidence="1">
    <location>
        <position position="1"/>
    </location>
</feature>
<keyword evidence="2" id="KW-1185">Reference proteome</keyword>
<reference evidence="2" key="2">
    <citation type="submission" date="2015-01" db="EMBL/GenBank/DDBJ databases">
        <title>Evolutionary Origins and Diversification of the Mycorrhizal Mutualists.</title>
        <authorList>
            <consortium name="DOE Joint Genome Institute"/>
            <consortium name="Mycorrhizal Genomics Consortium"/>
            <person name="Kohler A."/>
            <person name="Kuo A."/>
            <person name="Nagy L.G."/>
            <person name="Floudas D."/>
            <person name="Copeland A."/>
            <person name="Barry K.W."/>
            <person name="Cichocki N."/>
            <person name="Veneault-Fourrey C."/>
            <person name="LaButti K."/>
            <person name="Lindquist E.A."/>
            <person name="Lipzen A."/>
            <person name="Lundell T."/>
            <person name="Morin E."/>
            <person name="Murat C."/>
            <person name="Riley R."/>
            <person name="Ohm R."/>
            <person name="Sun H."/>
            <person name="Tunlid A."/>
            <person name="Henrissat B."/>
            <person name="Grigoriev I.V."/>
            <person name="Hibbett D.S."/>
            <person name="Martin F."/>
        </authorList>
    </citation>
    <scope>NUCLEOTIDE SEQUENCE [LARGE SCALE GENOMIC DNA]</scope>
    <source>
        <strain evidence="2">LaAM-08-1</strain>
    </source>
</reference>
<evidence type="ECO:0000313" key="2">
    <source>
        <dbReference type="Proteomes" id="UP000054477"/>
    </source>
</evidence>
<reference evidence="1 2" key="1">
    <citation type="submission" date="2014-04" db="EMBL/GenBank/DDBJ databases">
        <authorList>
            <consortium name="DOE Joint Genome Institute"/>
            <person name="Kuo A."/>
            <person name="Kohler A."/>
            <person name="Nagy L.G."/>
            <person name="Floudas D."/>
            <person name="Copeland A."/>
            <person name="Barry K.W."/>
            <person name="Cichocki N."/>
            <person name="Veneault-Fourrey C."/>
            <person name="LaButti K."/>
            <person name="Lindquist E.A."/>
            <person name="Lipzen A."/>
            <person name="Lundell T."/>
            <person name="Morin E."/>
            <person name="Murat C."/>
            <person name="Sun H."/>
            <person name="Tunlid A."/>
            <person name="Henrissat B."/>
            <person name="Grigoriev I.V."/>
            <person name="Hibbett D.S."/>
            <person name="Martin F."/>
            <person name="Nordberg H.P."/>
            <person name="Cantor M.N."/>
            <person name="Hua S.X."/>
        </authorList>
    </citation>
    <scope>NUCLEOTIDE SEQUENCE [LARGE SCALE GENOMIC DNA]</scope>
    <source>
        <strain evidence="1 2">LaAM-08-1</strain>
    </source>
</reference>
<sequence>FCGLGPVWLQSFSSHEIGLPNTSGTGFIVSNRNGGDGVVLTHLSWHNHRLILMVMTLCVVTIRQPCIVFTLHRPQPPCSLTDIALACHSCCCGVITSLLRHCGVVYIVL</sequence>
<name>A0A0C9WXZ9_9AGAR</name>